<evidence type="ECO:0000256" key="1">
    <source>
        <dbReference type="SAM" id="Coils"/>
    </source>
</evidence>
<feature type="region of interest" description="Disordered" evidence="2">
    <location>
        <begin position="143"/>
        <end position="173"/>
    </location>
</feature>
<evidence type="ECO:0000313" key="4">
    <source>
        <dbReference type="Proteomes" id="UP000193411"/>
    </source>
</evidence>
<dbReference type="AlphaFoldDB" id="A0A1Y2I094"/>
<dbReference type="PANTHER" id="PTHR22091">
    <property type="entry name" value="COILED-COIL DOMAIN-CONTAINING PROTEIN 77"/>
    <property type="match status" value="1"/>
</dbReference>
<feature type="coiled-coil region" evidence="1">
    <location>
        <begin position="180"/>
        <end position="211"/>
    </location>
</feature>
<dbReference type="EMBL" id="MCFL01000003">
    <property type="protein sequence ID" value="ORZ40278.1"/>
    <property type="molecule type" value="Genomic_DNA"/>
</dbReference>
<organism evidence="3 4">
    <name type="scientific">Catenaria anguillulae PL171</name>
    <dbReference type="NCBI Taxonomy" id="765915"/>
    <lineage>
        <taxon>Eukaryota</taxon>
        <taxon>Fungi</taxon>
        <taxon>Fungi incertae sedis</taxon>
        <taxon>Blastocladiomycota</taxon>
        <taxon>Blastocladiomycetes</taxon>
        <taxon>Blastocladiales</taxon>
        <taxon>Catenariaceae</taxon>
        <taxon>Catenaria</taxon>
    </lineage>
</organism>
<protein>
    <submittedName>
        <fullName evidence="3">Uncharacterized protein</fullName>
    </submittedName>
</protein>
<sequence length="451" mass="52092">MASTSASAVPPSKDRKVNLDRLPLSEELLRYYKDRVEQNEAELQSYIQALDAIKASHEEHHRLTWELQQRADEIRSMQVALSESQAALIEERRQLLKVLAENDELRIQELKDRRKIRYLLGLCGQAVPEDETTYFKPSVHRKVVRSGGGGGGSGARGPDAEEHVGDIPSSEPGLRLKDENQILRLQVQALKSQLEEQQRVHKEAIDRLVADSQIRAREDKLRTDTDAERVRELTEKLSKHQEFLRENTKEVLTIRKNYLMNERLLKEERVRLVDEVNTLRSRYTDLRNKSDQVEKVIEARVLKRHEGLLHELRSQLAKYEQELRRSRVCNLRYDGLPPKDITHSRMSSSCNSYKSLKKRRDYEIEGFTNDIMLLRRQVKELERHIIKTAPLQDAELAVLEMVESTAKRAAKIQKEVNGIKVRVAHLSPARSASMAAYTAALFFPTEQGQRD</sequence>
<feature type="coiled-coil region" evidence="1">
    <location>
        <begin position="269"/>
        <end position="329"/>
    </location>
</feature>
<dbReference type="OrthoDB" id="191169at2759"/>
<dbReference type="STRING" id="765915.A0A1Y2I094"/>
<accession>A0A1Y2I094</accession>
<keyword evidence="4" id="KW-1185">Reference proteome</keyword>
<proteinExistence type="predicted"/>
<feature type="compositionally biased region" description="Gly residues" evidence="2">
    <location>
        <begin position="146"/>
        <end position="155"/>
    </location>
</feature>
<evidence type="ECO:0000313" key="3">
    <source>
        <dbReference type="EMBL" id="ORZ40278.1"/>
    </source>
</evidence>
<dbReference type="Proteomes" id="UP000193411">
    <property type="component" value="Unassembled WGS sequence"/>
</dbReference>
<dbReference type="InterPro" id="IPR037696">
    <property type="entry name" value="CCDC77"/>
</dbReference>
<comment type="caution">
    <text evidence="3">The sequence shown here is derived from an EMBL/GenBank/DDBJ whole genome shotgun (WGS) entry which is preliminary data.</text>
</comment>
<keyword evidence="1" id="KW-0175">Coiled coil</keyword>
<evidence type="ECO:0000256" key="2">
    <source>
        <dbReference type="SAM" id="MobiDB-lite"/>
    </source>
</evidence>
<gene>
    <name evidence="3" type="ORF">BCR44DRAFT_118903</name>
</gene>
<dbReference type="PANTHER" id="PTHR22091:SF1">
    <property type="entry name" value="COILED-COIL DOMAIN-CONTAINING PROTEIN 77"/>
    <property type="match status" value="1"/>
</dbReference>
<name>A0A1Y2I094_9FUNG</name>
<reference evidence="3 4" key="1">
    <citation type="submission" date="2016-07" db="EMBL/GenBank/DDBJ databases">
        <title>Pervasive Adenine N6-methylation of Active Genes in Fungi.</title>
        <authorList>
            <consortium name="DOE Joint Genome Institute"/>
            <person name="Mondo S.J."/>
            <person name="Dannebaum R.O."/>
            <person name="Kuo R.C."/>
            <person name="Labutti K."/>
            <person name="Haridas S."/>
            <person name="Kuo A."/>
            <person name="Salamov A."/>
            <person name="Ahrendt S.R."/>
            <person name="Lipzen A."/>
            <person name="Sullivan W."/>
            <person name="Andreopoulos W.B."/>
            <person name="Clum A."/>
            <person name="Lindquist E."/>
            <person name="Daum C."/>
            <person name="Ramamoorthy G.K."/>
            <person name="Gryganskyi A."/>
            <person name="Culley D."/>
            <person name="Magnuson J.K."/>
            <person name="James T.Y."/>
            <person name="O'Malley M.A."/>
            <person name="Stajich J.E."/>
            <person name="Spatafora J.W."/>
            <person name="Visel A."/>
            <person name="Grigoriev I.V."/>
        </authorList>
    </citation>
    <scope>NUCLEOTIDE SEQUENCE [LARGE SCALE GENOMIC DNA]</scope>
    <source>
        <strain evidence="3 4">PL171</strain>
    </source>
</reference>